<evidence type="ECO:0000313" key="3">
    <source>
        <dbReference type="Proteomes" id="UP000034883"/>
    </source>
</evidence>
<dbReference type="AlphaFoldDB" id="A0A0F6W026"/>
<proteinExistence type="predicted"/>
<gene>
    <name evidence="2" type="ORF">DB32_001180</name>
</gene>
<dbReference type="OrthoDB" id="9813806at2"/>
<dbReference type="STRING" id="927083.DB32_001180"/>
<evidence type="ECO:0000313" key="2">
    <source>
        <dbReference type="EMBL" id="AKF04031.1"/>
    </source>
</evidence>
<evidence type="ECO:0000259" key="1">
    <source>
        <dbReference type="Pfam" id="PF13524"/>
    </source>
</evidence>
<protein>
    <recommendedName>
        <fullName evidence="1">Spore protein YkvP/CgeB glycosyl transferase-like domain-containing protein</fullName>
    </recommendedName>
</protein>
<dbReference type="EMBL" id="CP011125">
    <property type="protein sequence ID" value="AKF04031.1"/>
    <property type="molecule type" value="Genomic_DNA"/>
</dbReference>
<sequence length="371" mass="40913">MKIVVFGLSISSAWGNGHATLWRGLVRALDAMGHEVVFFEKDVPYYAQHRDVDKLTGRSRLVLYAELAHVETQIRNHLRDCDVAMVTSYCPEGALLCERVLASSASVRAFYDLDTPVTLERLHAGEPVPYLPAQGLGGFDLVLSYTGGRALDALRRELGARRVAPLYGSVDPEVHAPAPPRREWKGDFSYLGTYAADRQAALDALFLAPARARPDLKLVIGGSMYPEGFPWRSNIWYVAHVPPPLHPAFYASSPLTLSVTRGPMKEMGWCPSGRLFEAAACGVPVLSDEFAGLEDFYTPGSEILVAEDSDDAICAIERPREELARIARRARERTLAEHTATNRARELIARLEEARRPIVHAAPDERRAAGA</sequence>
<dbReference type="Pfam" id="PF13524">
    <property type="entry name" value="Glyco_trans_1_2"/>
    <property type="match status" value="1"/>
</dbReference>
<dbReference type="KEGG" id="samy:DB32_001180"/>
<keyword evidence="3" id="KW-1185">Reference proteome</keyword>
<dbReference type="Gene3D" id="3.40.50.2000">
    <property type="entry name" value="Glycogen Phosphorylase B"/>
    <property type="match status" value="2"/>
</dbReference>
<dbReference type="InterPro" id="IPR055259">
    <property type="entry name" value="YkvP/CgeB_Glyco_trans-like"/>
</dbReference>
<reference evidence="2 3" key="1">
    <citation type="submission" date="2015-03" db="EMBL/GenBank/DDBJ databases">
        <title>Genome assembly of Sandaracinus amylolyticus DSM 53668.</title>
        <authorList>
            <person name="Sharma G."/>
            <person name="Subramanian S."/>
        </authorList>
    </citation>
    <scope>NUCLEOTIDE SEQUENCE [LARGE SCALE GENOMIC DNA]</scope>
    <source>
        <strain evidence="2 3">DSM 53668</strain>
    </source>
</reference>
<dbReference type="SUPFAM" id="SSF53756">
    <property type="entry name" value="UDP-Glycosyltransferase/glycogen phosphorylase"/>
    <property type="match status" value="1"/>
</dbReference>
<organism evidence="2 3">
    <name type="scientific">Sandaracinus amylolyticus</name>
    <dbReference type="NCBI Taxonomy" id="927083"/>
    <lineage>
        <taxon>Bacteria</taxon>
        <taxon>Pseudomonadati</taxon>
        <taxon>Myxococcota</taxon>
        <taxon>Polyangia</taxon>
        <taxon>Polyangiales</taxon>
        <taxon>Sandaracinaceae</taxon>
        <taxon>Sandaracinus</taxon>
    </lineage>
</organism>
<name>A0A0F6W026_9BACT</name>
<feature type="domain" description="Spore protein YkvP/CgeB glycosyl transferase-like" evidence="1">
    <location>
        <begin position="204"/>
        <end position="348"/>
    </location>
</feature>
<accession>A0A0F6W026</accession>
<dbReference type="Proteomes" id="UP000034883">
    <property type="component" value="Chromosome"/>
</dbReference>
<dbReference type="RefSeq" id="WP_053231428.1">
    <property type="nucleotide sequence ID" value="NZ_CP011125.1"/>
</dbReference>